<dbReference type="Gene3D" id="3.20.20.140">
    <property type="entry name" value="Metal-dependent hydrolases"/>
    <property type="match status" value="1"/>
</dbReference>
<dbReference type="SUPFAM" id="SSF51556">
    <property type="entry name" value="Metallo-dependent hydrolases"/>
    <property type="match status" value="1"/>
</dbReference>
<accession>A0ABR0K5Q3</accession>
<gene>
    <name evidence="2" type="ORF">LTR16_008062</name>
</gene>
<evidence type="ECO:0000259" key="1">
    <source>
        <dbReference type="Pfam" id="PF04909"/>
    </source>
</evidence>
<dbReference type="InterPro" id="IPR006680">
    <property type="entry name" value="Amidohydro-rel"/>
</dbReference>
<organism evidence="2 3">
    <name type="scientific">Cryomyces antarcticus</name>
    <dbReference type="NCBI Taxonomy" id="329879"/>
    <lineage>
        <taxon>Eukaryota</taxon>
        <taxon>Fungi</taxon>
        <taxon>Dikarya</taxon>
        <taxon>Ascomycota</taxon>
        <taxon>Pezizomycotina</taxon>
        <taxon>Dothideomycetes</taxon>
        <taxon>Dothideomycetes incertae sedis</taxon>
        <taxon>Cryomyces</taxon>
    </lineage>
</organism>
<feature type="non-terminal residue" evidence="2">
    <location>
        <position position="86"/>
    </location>
</feature>
<dbReference type="Pfam" id="PF04909">
    <property type="entry name" value="Amidohydro_2"/>
    <property type="match status" value="1"/>
</dbReference>
<dbReference type="InterPro" id="IPR032466">
    <property type="entry name" value="Metal_Hydrolase"/>
</dbReference>
<proteinExistence type="predicted"/>
<protein>
    <recommendedName>
        <fullName evidence="1">Amidohydrolase-related domain-containing protein</fullName>
    </recommendedName>
</protein>
<feature type="domain" description="Amidohydrolase-related" evidence="1">
    <location>
        <begin position="26"/>
        <end position="84"/>
    </location>
</feature>
<name>A0ABR0K5Q3_9PEZI</name>
<comment type="caution">
    <text evidence="2">The sequence shown here is derived from an EMBL/GenBank/DDBJ whole genome shotgun (WGS) entry which is preliminary data.</text>
</comment>
<keyword evidence="3" id="KW-1185">Reference proteome</keyword>
<sequence>MVKETLRRQFFIDLAGFVFPDQIHVVVRYVGAKQLLYGSDWCYTPTPTVLMLAEKMEEGLKELFPDEEARREILVGNARRILGRRG</sequence>
<evidence type="ECO:0000313" key="2">
    <source>
        <dbReference type="EMBL" id="KAK5087288.1"/>
    </source>
</evidence>
<evidence type="ECO:0000313" key="3">
    <source>
        <dbReference type="Proteomes" id="UP001357485"/>
    </source>
</evidence>
<dbReference type="Proteomes" id="UP001357485">
    <property type="component" value="Unassembled WGS sequence"/>
</dbReference>
<dbReference type="EMBL" id="JAVRRA010026458">
    <property type="protein sequence ID" value="KAK5087288.1"/>
    <property type="molecule type" value="Genomic_DNA"/>
</dbReference>
<reference evidence="2 3" key="1">
    <citation type="submission" date="2023-08" db="EMBL/GenBank/DDBJ databases">
        <title>Black Yeasts Isolated from many extreme environments.</title>
        <authorList>
            <person name="Coleine C."/>
            <person name="Stajich J.E."/>
            <person name="Selbmann L."/>
        </authorList>
    </citation>
    <scope>NUCLEOTIDE SEQUENCE [LARGE SCALE GENOMIC DNA]</scope>
    <source>
        <strain evidence="2 3">CCFEE 536</strain>
    </source>
</reference>